<organism evidence="2 3">
    <name type="scientific">Saguinus oedipus</name>
    <name type="common">Cotton-top tamarin</name>
    <name type="synonym">Oedipomidas oedipus</name>
    <dbReference type="NCBI Taxonomy" id="9490"/>
    <lineage>
        <taxon>Eukaryota</taxon>
        <taxon>Metazoa</taxon>
        <taxon>Chordata</taxon>
        <taxon>Craniata</taxon>
        <taxon>Vertebrata</taxon>
        <taxon>Euteleostomi</taxon>
        <taxon>Mammalia</taxon>
        <taxon>Eutheria</taxon>
        <taxon>Euarchontoglires</taxon>
        <taxon>Primates</taxon>
        <taxon>Haplorrhini</taxon>
        <taxon>Platyrrhini</taxon>
        <taxon>Cebidae</taxon>
        <taxon>Callitrichinae</taxon>
        <taxon>Saguinus</taxon>
    </lineage>
</organism>
<dbReference type="EMBL" id="JASSZA010000004">
    <property type="protein sequence ID" value="KAK2113295.1"/>
    <property type="molecule type" value="Genomic_DNA"/>
</dbReference>
<dbReference type="Proteomes" id="UP001266305">
    <property type="component" value="Unassembled WGS sequence"/>
</dbReference>
<reference evidence="2 3" key="1">
    <citation type="submission" date="2023-05" db="EMBL/GenBank/DDBJ databases">
        <title>B98-5 Cell Line De Novo Hybrid Assembly: An Optical Mapping Approach.</title>
        <authorList>
            <person name="Kananen K."/>
            <person name="Auerbach J.A."/>
            <person name="Kautto E."/>
            <person name="Blachly J.S."/>
        </authorList>
    </citation>
    <scope>NUCLEOTIDE SEQUENCE [LARGE SCALE GENOMIC DNA]</scope>
    <source>
        <strain evidence="2">B95-8</strain>
        <tissue evidence="2">Cell line</tissue>
    </source>
</reference>
<accession>A0ABQ9VVY6</accession>
<evidence type="ECO:0000313" key="2">
    <source>
        <dbReference type="EMBL" id="KAK2113295.1"/>
    </source>
</evidence>
<sequence length="166" mass="18412">MQGGQVPSWDTWTSWQDPEQPTTHFPDFQGQPLPALQLTVHRPLDAVSSFFGDPSTYNLSPSFCHPRPWNSGNLQPQALFLPPPTLELRKSAASIQNFIPTLMTHLGFGDPKAWGEFFRIPHTAADPQFPSGQQLPMTLQPRCPLPGPKRHQRQVVIGGCGIVVLV</sequence>
<evidence type="ECO:0000313" key="3">
    <source>
        <dbReference type="Proteomes" id="UP001266305"/>
    </source>
</evidence>
<feature type="compositionally biased region" description="Polar residues" evidence="1">
    <location>
        <begin position="8"/>
        <end position="21"/>
    </location>
</feature>
<proteinExistence type="predicted"/>
<evidence type="ECO:0000256" key="1">
    <source>
        <dbReference type="SAM" id="MobiDB-lite"/>
    </source>
</evidence>
<feature type="region of interest" description="Disordered" evidence="1">
    <location>
        <begin position="1"/>
        <end position="21"/>
    </location>
</feature>
<gene>
    <name evidence="2" type="ORF">P7K49_007561</name>
</gene>
<name>A0ABQ9VVY6_SAGOE</name>
<protein>
    <submittedName>
        <fullName evidence="2">Uncharacterized protein</fullName>
    </submittedName>
</protein>
<keyword evidence="3" id="KW-1185">Reference proteome</keyword>
<comment type="caution">
    <text evidence="2">The sequence shown here is derived from an EMBL/GenBank/DDBJ whole genome shotgun (WGS) entry which is preliminary data.</text>
</comment>